<feature type="signal peptide" evidence="1">
    <location>
        <begin position="1"/>
        <end position="20"/>
    </location>
</feature>
<organism evidence="2 3">
    <name type="scientific">Salipiger mucosus DSM 16094</name>
    <dbReference type="NCBI Taxonomy" id="1123237"/>
    <lineage>
        <taxon>Bacteria</taxon>
        <taxon>Pseudomonadati</taxon>
        <taxon>Pseudomonadota</taxon>
        <taxon>Alphaproteobacteria</taxon>
        <taxon>Rhodobacterales</taxon>
        <taxon>Roseobacteraceae</taxon>
        <taxon>Salipiger</taxon>
    </lineage>
</organism>
<evidence type="ECO:0008006" key="4">
    <source>
        <dbReference type="Google" id="ProtNLM"/>
    </source>
</evidence>
<dbReference type="EMBL" id="APVH01000003">
    <property type="protein sequence ID" value="EPX86850.1"/>
    <property type="molecule type" value="Genomic_DNA"/>
</dbReference>
<dbReference type="eggNOG" id="ENOG5032SF5">
    <property type="taxonomic scope" value="Bacteria"/>
</dbReference>
<evidence type="ECO:0000256" key="1">
    <source>
        <dbReference type="SAM" id="SignalP"/>
    </source>
</evidence>
<dbReference type="OrthoDB" id="7838408at2"/>
<keyword evidence="3" id="KW-1185">Reference proteome</keyword>
<feature type="chain" id="PRO_5004569388" description="DUF2059 domain-containing protein" evidence="1">
    <location>
        <begin position="21"/>
        <end position="185"/>
    </location>
</feature>
<keyword evidence="1" id="KW-0732">Signal</keyword>
<gene>
    <name evidence="2" type="ORF">Salmuc_01501</name>
</gene>
<proteinExistence type="predicted"/>
<evidence type="ECO:0000313" key="2">
    <source>
        <dbReference type="EMBL" id="EPX86850.1"/>
    </source>
</evidence>
<evidence type="ECO:0000313" key="3">
    <source>
        <dbReference type="Proteomes" id="UP000015347"/>
    </source>
</evidence>
<reference evidence="3" key="1">
    <citation type="journal article" date="2014" name="Stand. Genomic Sci.">
        <title>Genome sequence of the exopolysaccharide-producing Salipiger mucosus type strain (DSM 16094(T)), a moderately halophilic member of the Roseobacter clade.</title>
        <authorList>
            <person name="Riedel T."/>
            <person name="Spring S."/>
            <person name="Fiebig A."/>
            <person name="Petersen J."/>
            <person name="Kyrpides N.C."/>
            <person name="Goker M."/>
            <person name="Klenk H.P."/>
        </authorList>
    </citation>
    <scope>NUCLEOTIDE SEQUENCE [LARGE SCALE GENOMIC DNA]</scope>
    <source>
        <strain evidence="3">DSM 16094</strain>
    </source>
</reference>
<name>S9S9K9_9RHOB</name>
<accession>S9S9K9</accession>
<dbReference type="RefSeq" id="WP_020042709.1">
    <property type="nucleotide sequence ID" value="NZ_KE557273.1"/>
</dbReference>
<protein>
    <recommendedName>
        <fullName evidence="4">DUF2059 domain-containing protein</fullName>
    </recommendedName>
</protein>
<dbReference type="HOGENOM" id="CLU_1460002_0_0_5"/>
<sequence length="185" mass="19794">MKRILTVTALTTVLATGAYAASEAEVTAINTVAPGVDVSMMTDAQVDEAFAIAKSGDSDVEKRDKIQQIVEGSNMIDSVSPEVDAMIMEYVPDWQVAAMTDAQKVEAQAIIESGSEPADIREEVMAIVTGDAAALTEAEMQRVMFFVPDAQLTDLTAEDVNEVRAAIYSGSSDVDIRRDLEQALS</sequence>
<comment type="caution">
    <text evidence="2">The sequence shown here is derived from an EMBL/GenBank/DDBJ whole genome shotgun (WGS) entry which is preliminary data.</text>
</comment>
<dbReference type="Proteomes" id="UP000015347">
    <property type="component" value="Unassembled WGS sequence"/>
</dbReference>
<dbReference type="AlphaFoldDB" id="S9S9K9"/>